<gene>
    <name evidence="2" type="ORF">R5R35_011652</name>
</gene>
<organism evidence="2 3">
    <name type="scientific">Gryllus longicercus</name>
    <dbReference type="NCBI Taxonomy" id="2509291"/>
    <lineage>
        <taxon>Eukaryota</taxon>
        <taxon>Metazoa</taxon>
        <taxon>Ecdysozoa</taxon>
        <taxon>Arthropoda</taxon>
        <taxon>Hexapoda</taxon>
        <taxon>Insecta</taxon>
        <taxon>Pterygota</taxon>
        <taxon>Neoptera</taxon>
        <taxon>Polyneoptera</taxon>
        <taxon>Orthoptera</taxon>
        <taxon>Ensifera</taxon>
        <taxon>Gryllidea</taxon>
        <taxon>Grylloidea</taxon>
        <taxon>Gryllidae</taxon>
        <taxon>Gryllinae</taxon>
        <taxon>Gryllus</taxon>
    </lineage>
</organism>
<proteinExistence type="predicted"/>
<feature type="compositionally biased region" description="Gly residues" evidence="1">
    <location>
        <begin position="162"/>
        <end position="172"/>
    </location>
</feature>
<evidence type="ECO:0000313" key="2">
    <source>
        <dbReference type="EMBL" id="KAK7794369.1"/>
    </source>
</evidence>
<comment type="caution">
    <text evidence="2">The sequence shown here is derived from an EMBL/GenBank/DDBJ whole genome shotgun (WGS) entry which is preliminary data.</text>
</comment>
<sequence>MLLKLGEACRELSAIDRMFVFNKMAVHWGISPKKISRRLSRLRATSDKQPVKNSLSRLNALLVAEPKEELSNENAAALSPKFRELLAAPPSSASCRASCRPSPPPPPLSPPPAAVHAWWVGGRRIGRRGARGGGFRLPTMKIALGDTRARSALAPALALSGSAGGSAGGGDGWRCFAGRGKDGEDGEVAADGRGRPTANVDGTAASELLSEREL</sequence>
<dbReference type="Proteomes" id="UP001378592">
    <property type="component" value="Unassembled WGS sequence"/>
</dbReference>
<dbReference type="AlphaFoldDB" id="A0AAN9VFW0"/>
<dbReference type="EMBL" id="JAZDUA010000335">
    <property type="protein sequence ID" value="KAK7794369.1"/>
    <property type="molecule type" value="Genomic_DNA"/>
</dbReference>
<feature type="region of interest" description="Disordered" evidence="1">
    <location>
        <begin position="160"/>
        <end position="214"/>
    </location>
</feature>
<protein>
    <submittedName>
        <fullName evidence="2">Uncharacterized protein</fullName>
    </submittedName>
</protein>
<name>A0AAN9VFW0_9ORTH</name>
<keyword evidence="3" id="KW-1185">Reference proteome</keyword>
<evidence type="ECO:0000313" key="3">
    <source>
        <dbReference type="Proteomes" id="UP001378592"/>
    </source>
</evidence>
<reference evidence="2 3" key="1">
    <citation type="submission" date="2024-03" db="EMBL/GenBank/DDBJ databases">
        <title>The genome assembly and annotation of the cricket Gryllus longicercus Weissman &amp; Gray.</title>
        <authorList>
            <person name="Szrajer S."/>
            <person name="Gray D."/>
            <person name="Ylla G."/>
        </authorList>
    </citation>
    <scope>NUCLEOTIDE SEQUENCE [LARGE SCALE GENOMIC DNA]</scope>
    <source>
        <strain evidence="2">DAG 2021-001</strain>
        <tissue evidence="2">Whole body minus gut</tissue>
    </source>
</reference>
<accession>A0AAN9VFW0</accession>
<evidence type="ECO:0000256" key="1">
    <source>
        <dbReference type="SAM" id="MobiDB-lite"/>
    </source>
</evidence>